<reference evidence="3 4" key="1">
    <citation type="submission" date="2022-12" db="EMBL/GenBank/DDBJ databases">
        <title>Metagenome assembled genome from gulf of manar.</title>
        <authorList>
            <person name="Kohli P."/>
            <person name="Pk S."/>
            <person name="Venkata Ramana C."/>
            <person name="Sasikala C."/>
        </authorList>
    </citation>
    <scope>NUCLEOTIDE SEQUENCE [LARGE SCALE GENOMIC DNA]</scope>
    <source>
        <strain evidence="3">JB008</strain>
    </source>
</reference>
<keyword evidence="1" id="KW-1133">Transmembrane helix</keyword>
<gene>
    <name evidence="3" type="ORF">PQJ61_02700</name>
</gene>
<evidence type="ECO:0000259" key="2">
    <source>
        <dbReference type="Pfam" id="PF10882"/>
    </source>
</evidence>
<evidence type="ECO:0000313" key="3">
    <source>
        <dbReference type="EMBL" id="MDC7225656.1"/>
    </source>
</evidence>
<proteinExistence type="predicted"/>
<accession>A0AAJ1IE19</accession>
<evidence type="ECO:0000256" key="1">
    <source>
        <dbReference type="SAM" id="Phobius"/>
    </source>
</evidence>
<feature type="domain" description="Bacterial Pleckstrin homology" evidence="2">
    <location>
        <begin position="80"/>
        <end position="155"/>
    </location>
</feature>
<organism evidence="3 4">
    <name type="scientific">Candidatus Thalassospirochaeta sargassi</name>
    <dbReference type="NCBI Taxonomy" id="3119039"/>
    <lineage>
        <taxon>Bacteria</taxon>
        <taxon>Pseudomonadati</taxon>
        <taxon>Spirochaetota</taxon>
        <taxon>Spirochaetia</taxon>
        <taxon>Spirochaetales</taxon>
        <taxon>Spirochaetaceae</taxon>
        <taxon>Candidatus Thalassospirochaeta</taxon>
    </lineage>
</organism>
<dbReference type="Pfam" id="PF10882">
    <property type="entry name" value="bPH_5"/>
    <property type="match status" value="1"/>
</dbReference>
<dbReference type="AlphaFoldDB" id="A0AAJ1IE19"/>
<keyword evidence="1" id="KW-0472">Membrane</keyword>
<comment type="caution">
    <text evidence="3">The sequence shown here is derived from an EMBL/GenBank/DDBJ whole genome shotgun (WGS) entry which is preliminary data.</text>
</comment>
<feature type="transmembrane region" description="Helical" evidence="1">
    <location>
        <begin position="12"/>
        <end position="31"/>
    </location>
</feature>
<evidence type="ECO:0000313" key="4">
    <source>
        <dbReference type="Proteomes" id="UP001221217"/>
    </source>
</evidence>
<sequence length="163" mass="18218">MIITLSMGTNLLIAFGIIMAIVLVLMILRPGQTNQKLLSIGILLVTFTVIYFILGRPANVVIDEKGIHTESYGKIDFEWSEVESAAIVEDYRNSKWNPEVKITGSGMPGFKTGRYRLDNGETAKIITQKSNKAVVFQTDDAIYLFAFDEIEKIIETASEYVAF</sequence>
<dbReference type="InterPro" id="IPR027783">
    <property type="entry name" value="Bacterial_PH-related"/>
</dbReference>
<keyword evidence="1" id="KW-0812">Transmembrane</keyword>
<protein>
    <submittedName>
        <fullName evidence="3">PH domain-containing protein</fullName>
    </submittedName>
</protein>
<dbReference type="EMBL" id="JAQQAL010000008">
    <property type="protein sequence ID" value="MDC7225656.1"/>
    <property type="molecule type" value="Genomic_DNA"/>
</dbReference>
<feature type="transmembrane region" description="Helical" evidence="1">
    <location>
        <begin position="37"/>
        <end position="54"/>
    </location>
</feature>
<name>A0AAJ1IE19_9SPIO</name>
<dbReference type="Proteomes" id="UP001221217">
    <property type="component" value="Unassembled WGS sequence"/>
</dbReference>